<dbReference type="AlphaFoldDB" id="A0A8S1NZX1"/>
<dbReference type="PROSITE" id="PS50961">
    <property type="entry name" value="HTH_LA"/>
    <property type="match status" value="1"/>
</dbReference>
<feature type="compositionally biased region" description="Polar residues" evidence="3">
    <location>
        <begin position="136"/>
        <end position="152"/>
    </location>
</feature>
<comment type="caution">
    <text evidence="5">The sequence shown here is derived from an EMBL/GenBank/DDBJ whole genome shotgun (WGS) entry which is preliminary data.</text>
</comment>
<keyword evidence="6" id="KW-1185">Reference proteome</keyword>
<reference evidence="5" key="1">
    <citation type="submission" date="2021-01" db="EMBL/GenBank/DDBJ databases">
        <authorList>
            <consortium name="Genoscope - CEA"/>
            <person name="William W."/>
        </authorList>
    </citation>
    <scope>NUCLEOTIDE SEQUENCE</scope>
</reference>
<organism evidence="5 6">
    <name type="scientific">Paramecium sonneborni</name>
    <dbReference type="NCBI Taxonomy" id="65129"/>
    <lineage>
        <taxon>Eukaryota</taxon>
        <taxon>Sar</taxon>
        <taxon>Alveolata</taxon>
        <taxon>Ciliophora</taxon>
        <taxon>Intramacronucleata</taxon>
        <taxon>Oligohymenophorea</taxon>
        <taxon>Peniculida</taxon>
        <taxon>Parameciidae</taxon>
        <taxon>Paramecium</taxon>
    </lineage>
</organism>
<feature type="domain" description="HTH La-type RNA-binding" evidence="4">
    <location>
        <begin position="392"/>
        <end position="490"/>
    </location>
</feature>
<keyword evidence="1 2" id="KW-0694">RNA-binding</keyword>
<evidence type="ECO:0000256" key="3">
    <source>
        <dbReference type="SAM" id="MobiDB-lite"/>
    </source>
</evidence>
<feature type="compositionally biased region" description="Low complexity" evidence="3">
    <location>
        <begin position="205"/>
        <end position="227"/>
    </location>
</feature>
<evidence type="ECO:0000313" key="5">
    <source>
        <dbReference type="EMBL" id="CAD8095433.1"/>
    </source>
</evidence>
<feature type="region of interest" description="Disordered" evidence="3">
    <location>
        <begin position="136"/>
        <end position="190"/>
    </location>
</feature>
<dbReference type="GO" id="GO:0003723">
    <property type="term" value="F:RNA binding"/>
    <property type="evidence" value="ECO:0007669"/>
    <property type="project" value="UniProtKB-UniRule"/>
</dbReference>
<gene>
    <name evidence="5" type="ORF">PSON_ATCC_30995.1.T0640173</name>
</gene>
<evidence type="ECO:0000256" key="2">
    <source>
        <dbReference type="PROSITE-ProRule" id="PRU00332"/>
    </source>
</evidence>
<dbReference type="InterPro" id="IPR006630">
    <property type="entry name" value="La_HTH"/>
</dbReference>
<accession>A0A8S1NZX1</accession>
<protein>
    <recommendedName>
        <fullName evidence="4">HTH La-type RNA-binding domain-containing protein</fullName>
    </recommendedName>
</protein>
<dbReference type="EMBL" id="CAJJDN010000064">
    <property type="protein sequence ID" value="CAD8095433.1"/>
    <property type="molecule type" value="Genomic_DNA"/>
</dbReference>
<feature type="region of interest" description="Disordered" evidence="3">
    <location>
        <begin position="202"/>
        <end position="227"/>
    </location>
</feature>
<dbReference type="OrthoDB" id="307741at2759"/>
<evidence type="ECO:0000313" key="6">
    <source>
        <dbReference type="Proteomes" id="UP000692954"/>
    </source>
</evidence>
<proteinExistence type="predicted"/>
<sequence>MRLKLIIHHQNNTTENILLFSKPQQTIEELCNQLSKSCNLKSPQILIQGFRALNDQLIENLVINGEIIEVVEGIGQQNKIIQKEIKVRQKQINQQQIQENSSEEEQVQVQKKQPQIQNQNQKTSQIKSNLIARPGQFQQKSQQINEQQAKPNIQSIVSESESSSEDKPIKKSQPVNKMSLKIQSPEEEIKNKQEEWKKTFTKGIQKQNEQQKQTQQQKQTEQQKSQQQKSIIKFNTLQIDRQQIPLDQNKEKQQTQQISTKSNTPLNEYIKLSIKTLKEDPTLIEKNDEILFKYNYLDIEKCQPTVSTLLSGKVEENILSEKLLKIQIKRNEIISIYYSEFSELQINITTISSQTRKAAIKVLSQDADNTSNQQQQQIQNQCDNDTNNIKQQQKEVIDPFGIGQQINYYYSDKNYSKDNFILQHSASDPEKYMLCKLLLNFPKVKATIKSEEELLDIIELFQRKTKQDLINFELKQNDQGTWMIRKKNIV</sequence>
<name>A0A8S1NZX1_9CILI</name>
<dbReference type="Proteomes" id="UP000692954">
    <property type="component" value="Unassembled WGS sequence"/>
</dbReference>
<evidence type="ECO:0000256" key="1">
    <source>
        <dbReference type="ARBA" id="ARBA00022884"/>
    </source>
</evidence>
<evidence type="ECO:0000259" key="4">
    <source>
        <dbReference type="PROSITE" id="PS50961"/>
    </source>
</evidence>
<dbReference type="Pfam" id="PF05383">
    <property type="entry name" value="La"/>
    <property type="match status" value="1"/>
</dbReference>